<dbReference type="SUPFAM" id="SSF90123">
    <property type="entry name" value="ABC transporter transmembrane region"/>
    <property type="match status" value="1"/>
</dbReference>
<dbReference type="Gene3D" id="3.40.50.300">
    <property type="entry name" value="P-loop containing nucleotide triphosphate hydrolases"/>
    <property type="match status" value="1"/>
</dbReference>
<dbReference type="PATRIC" id="fig|1432052.4.peg.1265"/>
<dbReference type="Pfam" id="PF00005">
    <property type="entry name" value="ABC_tran"/>
    <property type="match status" value="1"/>
</dbReference>
<dbReference type="CDD" id="cd03228">
    <property type="entry name" value="ABCC_MRP_Like"/>
    <property type="match status" value="1"/>
</dbReference>
<sequence>MKRDKLRTELHMLGRIFRLYHQFTGGFWFVVVFHAILQVASPFINLYFSARILNELIGNKNVQLLGRYVLLTLTINLVVYLLMQGIEKLKNIASEKIMWKEYNSISEVFLNTDYENLGDPSYQNKKRYYLERIQMEGGLCWRVIGNVQNIVKGAITIGTAIVFAVPAFMPFHGSTSFFTTRTASILMILLLVGASIYSVCLNGRQVELDRKFMEEFMLGNRSFMYYAGDCMDYRYGKEIRLYGEGQMLVEGMKKVLDIDRLGKRGLLSGFYEAVKDGLGVLLGGCVYFFIGAKAIAGAFGAGMIVQYVGAVTQFTGGFSEIISGISALRSEEPFLENYLGILDSKPIKYQGTLPVEKRDDNEYEIEFRNVSFRYPGSDNWALRNLSLKMKVGEHLAVVGRNGSGKTTFIKLLCRLYDPTEGEILLNGIDIRKYNYGEYLSLFSVVFQDFRLFSFSLGQNVAASVEVDGQKAEDCLNKTGFSDRMPDMPRGLDTPLYRDFESDGVEISGGEAQKIALARALYKDAPFVILDEPTAALDPVAEYEIYSGFETLVGSKSAVYISHRLSSCRFCDDIAVFEQGQLVQRGDHETLLAQREGLYQELWNAQAQYYEDNTEESGKYSIEPVMEG</sequence>
<dbReference type="InterPro" id="IPR003593">
    <property type="entry name" value="AAA+_ATPase"/>
</dbReference>
<dbReference type="PANTHER" id="PTHR43394:SF1">
    <property type="entry name" value="ATP-BINDING CASSETTE SUB-FAMILY B MEMBER 10, MITOCHONDRIAL"/>
    <property type="match status" value="1"/>
</dbReference>
<feature type="transmembrane region" description="Helical" evidence="7">
    <location>
        <begin position="64"/>
        <end position="83"/>
    </location>
</feature>
<reference evidence="9 10" key="1">
    <citation type="submission" date="2016-07" db="EMBL/GenBank/DDBJ databases">
        <title>Characterization of isolates of Eisenbergiella tayi derived from blood cultures, using whole genome sequencing.</title>
        <authorList>
            <person name="Burdz T."/>
            <person name="Wiebe D."/>
            <person name="Huynh C."/>
            <person name="Bernard K."/>
        </authorList>
    </citation>
    <scope>NUCLEOTIDE SEQUENCE [LARGE SCALE GENOMIC DNA]</scope>
    <source>
        <strain evidence="9 10">NML 110608</strain>
    </source>
</reference>
<dbReference type="InterPro" id="IPR036640">
    <property type="entry name" value="ABC1_TM_sf"/>
</dbReference>
<dbReference type="InterPro" id="IPR017871">
    <property type="entry name" value="ABC_transporter-like_CS"/>
</dbReference>
<dbReference type="PROSITE" id="PS00211">
    <property type="entry name" value="ABC_TRANSPORTER_1"/>
    <property type="match status" value="1"/>
</dbReference>
<dbReference type="EC" id="3.6.3.-" evidence="9"/>
<dbReference type="EMBL" id="MCGH01000002">
    <property type="protein sequence ID" value="ODM05241.1"/>
    <property type="molecule type" value="Genomic_DNA"/>
</dbReference>
<feature type="transmembrane region" description="Helical" evidence="7">
    <location>
        <begin position="150"/>
        <end position="171"/>
    </location>
</feature>
<gene>
    <name evidence="9" type="primary">msbA_4</name>
    <name evidence="9" type="ORF">BEI61_01124</name>
</gene>
<comment type="subcellular location">
    <subcellularLocation>
        <location evidence="1">Cell membrane</location>
        <topology evidence="1">Multi-pass membrane protein</topology>
    </subcellularLocation>
</comment>
<dbReference type="InterPro" id="IPR003439">
    <property type="entry name" value="ABC_transporter-like_ATP-bd"/>
</dbReference>
<keyword evidence="9" id="KW-0378">Hydrolase</keyword>
<comment type="caution">
    <text evidence="9">The sequence shown here is derived from an EMBL/GenBank/DDBJ whole genome shotgun (WGS) entry which is preliminary data.</text>
</comment>
<dbReference type="SMART" id="SM00382">
    <property type="entry name" value="AAA"/>
    <property type="match status" value="1"/>
</dbReference>
<dbReference type="PROSITE" id="PS50893">
    <property type="entry name" value="ABC_TRANSPORTER_2"/>
    <property type="match status" value="1"/>
</dbReference>
<evidence type="ECO:0000259" key="8">
    <source>
        <dbReference type="PROSITE" id="PS50893"/>
    </source>
</evidence>
<dbReference type="Gene3D" id="1.20.1560.10">
    <property type="entry name" value="ABC transporter type 1, transmembrane domain"/>
    <property type="match status" value="1"/>
</dbReference>
<evidence type="ECO:0000256" key="3">
    <source>
        <dbReference type="ARBA" id="ARBA00022741"/>
    </source>
</evidence>
<proteinExistence type="predicted"/>
<feature type="transmembrane region" description="Helical" evidence="7">
    <location>
        <begin position="183"/>
        <end position="203"/>
    </location>
</feature>
<feature type="domain" description="ABC transporter" evidence="8">
    <location>
        <begin position="365"/>
        <end position="603"/>
    </location>
</feature>
<keyword evidence="2 7" id="KW-0812">Transmembrane</keyword>
<keyword evidence="5 7" id="KW-1133">Transmembrane helix</keyword>
<evidence type="ECO:0000256" key="4">
    <source>
        <dbReference type="ARBA" id="ARBA00022840"/>
    </source>
</evidence>
<evidence type="ECO:0000256" key="7">
    <source>
        <dbReference type="SAM" id="Phobius"/>
    </source>
</evidence>
<dbReference type="SUPFAM" id="SSF52540">
    <property type="entry name" value="P-loop containing nucleoside triphosphate hydrolases"/>
    <property type="match status" value="1"/>
</dbReference>
<dbReference type="GO" id="GO:0016887">
    <property type="term" value="F:ATP hydrolysis activity"/>
    <property type="evidence" value="ECO:0007669"/>
    <property type="project" value="InterPro"/>
</dbReference>
<evidence type="ECO:0000256" key="2">
    <source>
        <dbReference type="ARBA" id="ARBA00022692"/>
    </source>
</evidence>
<dbReference type="GO" id="GO:0005886">
    <property type="term" value="C:plasma membrane"/>
    <property type="evidence" value="ECO:0007669"/>
    <property type="project" value="UniProtKB-SubCell"/>
</dbReference>
<dbReference type="InterPro" id="IPR027417">
    <property type="entry name" value="P-loop_NTPase"/>
</dbReference>
<evidence type="ECO:0000256" key="1">
    <source>
        <dbReference type="ARBA" id="ARBA00004651"/>
    </source>
</evidence>
<keyword evidence="6 7" id="KW-0472">Membrane</keyword>
<name>A0A1E3AA08_9FIRM</name>
<accession>A0A1E3AA08</accession>
<evidence type="ECO:0000256" key="5">
    <source>
        <dbReference type="ARBA" id="ARBA00022989"/>
    </source>
</evidence>
<keyword evidence="3" id="KW-0547">Nucleotide-binding</keyword>
<protein>
    <submittedName>
        <fullName evidence="9">Lipid A export ATP-binding/permease protein MsbA</fullName>
        <ecNumber evidence="9">3.6.3.-</ecNumber>
    </submittedName>
</protein>
<keyword evidence="4 9" id="KW-0067">ATP-binding</keyword>
<dbReference type="Proteomes" id="UP000094067">
    <property type="component" value="Unassembled WGS sequence"/>
</dbReference>
<organism evidence="9 10">
    <name type="scientific">Eisenbergiella tayi</name>
    <dbReference type="NCBI Taxonomy" id="1432052"/>
    <lineage>
        <taxon>Bacteria</taxon>
        <taxon>Bacillati</taxon>
        <taxon>Bacillota</taxon>
        <taxon>Clostridia</taxon>
        <taxon>Lachnospirales</taxon>
        <taxon>Lachnospiraceae</taxon>
        <taxon>Eisenbergiella</taxon>
    </lineage>
</organism>
<evidence type="ECO:0000313" key="9">
    <source>
        <dbReference type="EMBL" id="ODM05241.1"/>
    </source>
</evidence>
<dbReference type="RefSeq" id="WP_069153327.1">
    <property type="nucleotide sequence ID" value="NZ_MCGH01000002.1"/>
</dbReference>
<evidence type="ECO:0000256" key="6">
    <source>
        <dbReference type="ARBA" id="ARBA00023136"/>
    </source>
</evidence>
<dbReference type="GO" id="GO:0005524">
    <property type="term" value="F:ATP binding"/>
    <property type="evidence" value="ECO:0007669"/>
    <property type="project" value="UniProtKB-KW"/>
</dbReference>
<evidence type="ECO:0000313" key="10">
    <source>
        <dbReference type="Proteomes" id="UP000094067"/>
    </source>
</evidence>
<feature type="transmembrane region" description="Helical" evidence="7">
    <location>
        <begin position="20"/>
        <end position="44"/>
    </location>
</feature>
<dbReference type="AlphaFoldDB" id="A0A1E3AA08"/>
<dbReference type="PANTHER" id="PTHR43394">
    <property type="entry name" value="ATP-DEPENDENT PERMEASE MDL1, MITOCHONDRIAL"/>
    <property type="match status" value="1"/>
</dbReference>
<dbReference type="InterPro" id="IPR039421">
    <property type="entry name" value="Type_1_exporter"/>
</dbReference>
<dbReference type="GO" id="GO:0015421">
    <property type="term" value="F:ABC-type oligopeptide transporter activity"/>
    <property type="evidence" value="ECO:0007669"/>
    <property type="project" value="TreeGrafter"/>
</dbReference>